<dbReference type="OrthoDB" id="8159918at2"/>
<feature type="chain" id="PRO_5017063289" evidence="1">
    <location>
        <begin position="29"/>
        <end position="170"/>
    </location>
</feature>
<dbReference type="RefSeq" id="WP_126401086.1">
    <property type="nucleotide sequence ID" value="NZ_AP018907.1"/>
</dbReference>
<protein>
    <submittedName>
        <fullName evidence="2">Uncharacterized protein</fullName>
    </submittedName>
</protein>
<accession>A0A348G2Y6</accession>
<proteinExistence type="predicted"/>
<keyword evidence="3" id="KW-1185">Reference proteome</keyword>
<dbReference type="KEGG" id="blag:BLTE_26040"/>
<reference evidence="2 3" key="1">
    <citation type="submission" date="2018-08" db="EMBL/GenBank/DDBJ databases">
        <title>Complete genome sequencing of Blastochloris tepida GI.</title>
        <authorList>
            <person name="Tsukatani Y."/>
            <person name="Mori H."/>
        </authorList>
    </citation>
    <scope>NUCLEOTIDE SEQUENCE [LARGE SCALE GENOMIC DNA]</scope>
    <source>
        <strain evidence="2 3">GI</strain>
    </source>
</reference>
<dbReference type="Proteomes" id="UP000266934">
    <property type="component" value="Chromosome"/>
</dbReference>
<organism evidence="2 3">
    <name type="scientific">Blastochloris tepida</name>
    <dbReference type="NCBI Taxonomy" id="2233851"/>
    <lineage>
        <taxon>Bacteria</taxon>
        <taxon>Pseudomonadati</taxon>
        <taxon>Pseudomonadota</taxon>
        <taxon>Alphaproteobacteria</taxon>
        <taxon>Hyphomicrobiales</taxon>
        <taxon>Blastochloridaceae</taxon>
        <taxon>Blastochloris</taxon>
    </lineage>
</organism>
<keyword evidence="1" id="KW-0732">Signal</keyword>
<name>A0A348G2Y6_9HYPH</name>
<evidence type="ECO:0000256" key="1">
    <source>
        <dbReference type="SAM" id="SignalP"/>
    </source>
</evidence>
<evidence type="ECO:0000313" key="3">
    <source>
        <dbReference type="Proteomes" id="UP000266934"/>
    </source>
</evidence>
<dbReference type="InterPro" id="IPR006311">
    <property type="entry name" value="TAT_signal"/>
</dbReference>
<sequence length="170" mass="17399">MVNAADPLTRRAALAALGGALAALPALGRPAAAQTGATFRAINIDTTQLVGRDAVLVRRNLARDLPAAFAGRITGARGAPTLLVRITSLSLGSYTGSASGGGSGGSTVDTDYMEGEALIVPAGSRTPTARVPMLAAVPSASAGAWYLPDNEERRIAYISSFFASWLTKRV</sequence>
<dbReference type="EMBL" id="AP018907">
    <property type="protein sequence ID" value="BBF93919.1"/>
    <property type="molecule type" value="Genomic_DNA"/>
</dbReference>
<gene>
    <name evidence="2" type="ORF">BLTE_26040</name>
</gene>
<feature type="signal peptide" evidence="1">
    <location>
        <begin position="1"/>
        <end position="28"/>
    </location>
</feature>
<dbReference type="AlphaFoldDB" id="A0A348G2Y6"/>
<evidence type="ECO:0000313" key="2">
    <source>
        <dbReference type="EMBL" id="BBF93919.1"/>
    </source>
</evidence>
<dbReference type="PROSITE" id="PS51318">
    <property type="entry name" value="TAT"/>
    <property type="match status" value="1"/>
</dbReference>